<dbReference type="Pfam" id="PF08327">
    <property type="entry name" value="AHSA1"/>
    <property type="match status" value="1"/>
</dbReference>
<reference evidence="3 4" key="1">
    <citation type="submission" date="2019-02" db="EMBL/GenBank/DDBJ databases">
        <title>Draft genome sequence of Amycolatopsis sp. 8-3EHSu isolated from roots of Suaeda maritima.</title>
        <authorList>
            <person name="Duangmal K."/>
            <person name="Chantavorakit T."/>
        </authorList>
    </citation>
    <scope>NUCLEOTIDE SEQUENCE [LARGE SCALE GENOMIC DNA]</scope>
    <source>
        <strain evidence="3 4">8-3EHSu</strain>
    </source>
</reference>
<dbReference type="Gene3D" id="3.30.530.20">
    <property type="match status" value="2"/>
</dbReference>
<dbReference type="RefSeq" id="WP_130477470.1">
    <property type="nucleotide sequence ID" value="NZ_SFCC01000011.1"/>
</dbReference>
<dbReference type="InterPro" id="IPR023393">
    <property type="entry name" value="START-like_dom_sf"/>
</dbReference>
<dbReference type="AlphaFoldDB" id="A0A4Q7J4K1"/>
<comment type="caution">
    <text evidence="3">The sequence shown here is derived from an EMBL/GenBank/DDBJ whole genome shotgun (WGS) entry which is preliminary data.</text>
</comment>
<evidence type="ECO:0000256" key="1">
    <source>
        <dbReference type="ARBA" id="ARBA00006817"/>
    </source>
</evidence>
<gene>
    <name evidence="3" type="ORF">EWH70_22545</name>
</gene>
<name>A0A4Q7J4K1_9PSEU</name>
<dbReference type="InterPro" id="IPR013538">
    <property type="entry name" value="ASHA1/2-like_C"/>
</dbReference>
<dbReference type="SUPFAM" id="SSF55961">
    <property type="entry name" value="Bet v1-like"/>
    <property type="match status" value="2"/>
</dbReference>
<accession>A0A4Q7J4K1</accession>
<evidence type="ECO:0000259" key="2">
    <source>
        <dbReference type="Pfam" id="PF08327"/>
    </source>
</evidence>
<organism evidence="3 4">
    <name type="scientific">Amycolatopsis suaedae</name>
    <dbReference type="NCBI Taxonomy" id="2510978"/>
    <lineage>
        <taxon>Bacteria</taxon>
        <taxon>Bacillati</taxon>
        <taxon>Actinomycetota</taxon>
        <taxon>Actinomycetes</taxon>
        <taxon>Pseudonocardiales</taxon>
        <taxon>Pseudonocardiaceae</taxon>
        <taxon>Amycolatopsis</taxon>
    </lineage>
</organism>
<dbReference type="CDD" id="cd08899">
    <property type="entry name" value="SRPBCC_CalC_Aha1-like_6"/>
    <property type="match status" value="1"/>
</dbReference>
<dbReference type="OrthoDB" id="9803476at2"/>
<dbReference type="Proteomes" id="UP000292003">
    <property type="component" value="Unassembled WGS sequence"/>
</dbReference>
<evidence type="ECO:0000313" key="4">
    <source>
        <dbReference type="Proteomes" id="UP000292003"/>
    </source>
</evidence>
<proteinExistence type="inferred from homology"/>
<sequence>MGDTTMTTIGGKPVLRFERVLAHPPAKVWRAVSDPDELKHWFPAVIEAEAAAGASMRFVMDDGEDVTSGEVLEYDPPKVYAFRWADEVLRFEILSHERGSVLVFTHTLTEGQEFIAARNTAGWEVCLVALEARLDGVEAELPDHRPLMESYVEHFGIGRGEVVETADGFEVRFRRDVVWRPVETVWEMLADGGTVTEGQAPPPGFTAGPIQAGQVTEVESPRLLVFEWTLNGLTAGQVRWKLVHEPRLATYVELTQTVARRFDAELPVLLAAWQVRLEVLFGSLLGLEREWSDERFNQLRAELH</sequence>
<comment type="similarity">
    <text evidence="1">Belongs to the AHA1 family.</text>
</comment>
<protein>
    <recommendedName>
        <fullName evidence="2">Activator of Hsp90 ATPase homologue 1/2-like C-terminal domain-containing protein</fullName>
    </recommendedName>
</protein>
<keyword evidence="4" id="KW-1185">Reference proteome</keyword>
<dbReference type="EMBL" id="SFCC01000011">
    <property type="protein sequence ID" value="RZQ61738.1"/>
    <property type="molecule type" value="Genomic_DNA"/>
</dbReference>
<feature type="domain" description="Activator of Hsp90 ATPase homologue 1/2-like C-terminal" evidence="2">
    <location>
        <begin position="23"/>
        <end position="134"/>
    </location>
</feature>
<evidence type="ECO:0000313" key="3">
    <source>
        <dbReference type="EMBL" id="RZQ61738.1"/>
    </source>
</evidence>